<evidence type="ECO:0008006" key="4">
    <source>
        <dbReference type="Google" id="ProtNLM"/>
    </source>
</evidence>
<feature type="transmembrane region" description="Helical" evidence="1">
    <location>
        <begin position="71"/>
        <end position="96"/>
    </location>
</feature>
<keyword evidence="1" id="KW-0812">Transmembrane</keyword>
<protein>
    <recommendedName>
        <fullName evidence="4">DUF4190 domain-containing protein</fullName>
    </recommendedName>
</protein>
<evidence type="ECO:0000313" key="3">
    <source>
        <dbReference type="Proteomes" id="UP000246722"/>
    </source>
</evidence>
<sequence length="102" mass="10276">MTGKSPSARPVTVGQAPARARADGLAVAAMTVGLIAFLGGWLPVLGLILGAVGAILAILARRRSNRPELGLTALILSSVAIVTNIVIDVIVIVSIVQGANSL</sequence>
<keyword evidence="3" id="KW-1185">Reference proteome</keyword>
<accession>A0A318A5G4</accession>
<feature type="transmembrane region" description="Helical" evidence="1">
    <location>
        <begin position="34"/>
        <end position="59"/>
    </location>
</feature>
<name>A0A318A5G4_9MICO</name>
<comment type="caution">
    <text evidence="2">The sequence shown here is derived from an EMBL/GenBank/DDBJ whole genome shotgun (WGS) entry which is preliminary data.</text>
</comment>
<gene>
    <name evidence="2" type="ORF">CTB96_00630</name>
</gene>
<dbReference type="RefSeq" id="WP_110124967.1">
    <property type="nucleotide sequence ID" value="NZ_QHLY01000003.1"/>
</dbReference>
<dbReference type="EMBL" id="QHLY01000003">
    <property type="protein sequence ID" value="PXA73291.1"/>
    <property type="molecule type" value="Genomic_DNA"/>
</dbReference>
<organism evidence="2 3">
    <name type="scientific">Cryobacterium arcticum</name>
    <dbReference type="NCBI Taxonomy" id="670052"/>
    <lineage>
        <taxon>Bacteria</taxon>
        <taxon>Bacillati</taxon>
        <taxon>Actinomycetota</taxon>
        <taxon>Actinomycetes</taxon>
        <taxon>Micrococcales</taxon>
        <taxon>Microbacteriaceae</taxon>
        <taxon>Cryobacterium</taxon>
    </lineage>
</organism>
<evidence type="ECO:0000256" key="1">
    <source>
        <dbReference type="SAM" id="Phobius"/>
    </source>
</evidence>
<evidence type="ECO:0000313" key="2">
    <source>
        <dbReference type="EMBL" id="PXA73291.1"/>
    </source>
</evidence>
<keyword evidence="1" id="KW-1133">Transmembrane helix</keyword>
<reference evidence="2 3" key="1">
    <citation type="submission" date="2018-05" db="EMBL/GenBank/DDBJ databases">
        <title>Genetic diversity of glacier-inhabiting Cryobacterium bacteria in China and description of Cryobacterium mengkeensis sp. nov. and Arthrobacter glacialis sp. nov.</title>
        <authorList>
            <person name="Liu Q."/>
            <person name="Xin Y.-H."/>
        </authorList>
    </citation>
    <scope>NUCLEOTIDE SEQUENCE [LARGE SCALE GENOMIC DNA]</scope>
    <source>
        <strain evidence="2 3">SK-1</strain>
    </source>
</reference>
<proteinExistence type="predicted"/>
<dbReference type="Proteomes" id="UP000246722">
    <property type="component" value="Unassembled WGS sequence"/>
</dbReference>
<dbReference type="AlphaFoldDB" id="A0A318A5G4"/>
<keyword evidence="1" id="KW-0472">Membrane</keyword>